<evidence type="ECO:0000313" key="2">
    <source>
        <dbReference type="Proteomes" id="UP000826212"/>
    </source>
</evidence>
<proteinExistence type="predicted"/>
<accession>A0AC61NC54</accession>
<protein>
    <submittedName>
        <fullName evidence="1">Alkaline phosphatase family protein</fullName>
    </submittedName>
</protein>
<name>A0AC61NC54_9BACT</name>
<dbReference type="Proteomes" id="UP000826212">
    <property type="component" value="Chromosome"/>
</dbReference>
<organism evidence="1 2">
    <name type="scientific">Halosquirtibacter laminarini</name>
    <dbReference type="NCBI Taxonomy" id="3374600"/>
    <lineage>
        <taxon>Bacteria</taxon>
        <taxon>Pseudomonadati</taxon>
        <taxon>Bacteroidota</taxon>
        <taxon>Bacteroidia</taxon>
        <taxon>Marinilabiliales</taxon>
        <taxon>Prolixibacteraceae</taxon>
        <taxon>Halosquirtibacter</taxon>
    </lineage>
</organism>
<keyword evidence="2" id="KW-1185">Reference proteome</keyword>
<dbReference type="EMBL" id="CP081303">
    <property type="protein sequence ID" value="QZE13083.1"/>
    <property type="molecule type" value="Genomic_DNA"/>
</dbReference>
<reference evidence="1" key="1">
    <citation type="submission" date="2021-08" db="EMBL/GenBank/DDBJ databases">
        <title>Novel anaerobic bacterium isolated from sea squirt in East Sea, Republic of Korea.</title>
        <authorList>
            <person name="Nguyen T.H."/>
            <person name="Li Z."/>
            <person name="Lee Y.-J."/>
            <person name="Ko J."/>
            <person name="Kim S.-G."/>
        </authorList>
    </citation>
    <scope>NUCLEOTIDE SEQUENCE</scope>
    <source>
        <strain evidence="1">KCTC 25031</strain>
    </source>
</reference>
<sequence>MKFFTRIALSLFAIFTYTASLAQDTNTKVVVNIFVENMRNDYITRFWSHLREDGFKRFYNDGYVCSNVEMSQSVMERSSSIATLATGTWPQSHGIVSDQWYDWLNSSKVQAVEDPYFFTVGSDSDEGKASSKNLLVSTLSDQINKISLQKNRTYTVSLNRNTAVLASGHKSEGAYWLDNQSGNFISSSFFLETFPEWAFLFNKKRLIDDYASRKWEPLLPSTEYSESIEDDYILEKGYAQRYNSFPHNIENLVEKSGSFKILKSTPFGNQLVTDFTKQLLVSEAFGKNKTLDQLNVIFSTMDKQAIHFGPTSMEMEDTFLRLDANIASLLKFMDQKYGKGNYLVSLANFNPTQYGIEYLKEELKMPVSYFDPSSATALLKSFLNIRFEKGNWILMSDNQQIFFDRELIRKRKLDISTFQKETALFLKDFEAVAQAWSASTLLQTDFTSKVNAPFSHGFNAKRSGDVVYKLKSDWAVKDRYSSPSYYGEKQGMFLFLGNGVQRALDPKQYNTIDLVPTISYLLSIPSPSSCSGKAIIPVKRD</sequence>
<gene>
    <name evidence="1" type="ORF">K4L44_10830</name>
</gene>
<evidence type="ECO:0000313" key="1">
    <source>
        <dbReference type="EMBL" id="QZE13083.1"/>
    </source>
</evidence>